<keyword evidence="7" id="KW-0547">Nucleotide-binding</keyword>
<proteinExistence type="inferred from homology"/>
<reference evidence="16 17" key="1">
    <citation type="submission" date="2019-09" db="EMBL/GenBank/DDBJ databases">
        <title>NBRP : Genome information of microbial organism related human and environment.</title>
        <authorList>
            <person name="Hattori M."/>
            <person name="Oshima K."/>
            <person name="Inaba H."/>
            <person name="Suda W."/>
            <person name="Sakamoto M."/>
            <person name="Iino T."/>
            <person name="Kitahara M."/>
            <person name="Oshida Y."/>
            <person name="Iida T."/>
            <person name="Kudo T."/>
            <person name="Itoh T."/>
            <person name="Ohkuma M."/>
        </authorList>
    </citation>
    <scope>NUCLEOTIDE SEQUENCE [LARGE SCALE GENOMIC DNA]</scope>
    <source>
        <strain evidence="16 17">Hi-2</strain>
    </source>
</reference>
<dbReference type="EC" id="1.17.4.1" evidence="3"/>
<evidence type="ECO:0000313" key="16">
    <source>
        <dbReference type="EMBL" id="GEQ96654.1"/>
    </source>
</evidence>
<evidence type="ECO:0000256" key="3">
    <source>
        <dbReference type="ARBA" id="ARBA00012274"/>
    </source>
</evidence>
<dbReference type="InterPro" id="IPR000788">
    <property type="entry name" value="RNR_lg_C"/>
</dbReference>
<protein>
    <recommendedName>
        <fullName evidence="4">Vitamin B12-dependent ribonucleotide reductase</fullName>
        <ecNumber evidence="3">1.17.4.1</ecNumber>
    </recommendedName>
    <alternativeName>
        <fullName evidence="11">Ribonucleoside-diphosphate reductase NrdJ</fullName>
    </alternativeName>
</protein>
<dbReference type="GO" id="GO:0000166">
    <property type="term" value="F:nucleotide binding"/>
    <property type="evidence" value="ECO:0007669"/>
    <property type="project" value="UniProtKB-KW"/>
</dbReference>
<evidence type="ECO:0000256" key="5">
    <source>
        <dbReference type="ARBA" id="ARBA00022628"/>
    </source>
</evidence>
<accession>A0A5A7MLX7</accession>
<organism evidence="16 17">
    <name type="scientific">Iodidimonas gelatinilytica</name>
    <dbReference type="NCBI Taxonomy" id="1236966"/>
    <lineage>
        <taxon>Bacteria</taxon>
        <taxon>Pseudomonadati</taxon>
        <taxon>Pseudomonadota</taxon>
        <taxon>Alphaproteobacteria</taxon>
        <taxon>Iodidimonadales</taxon>
        <taxon>Iodidimonadaceae</taxon>
        <taxon>Iodidimonas</taxon>
    </lineage>
</organism>
<evidence type="ECO:0000256" key="12">
    <source>
        <dbReference type="ARBA" id="ARBA00047754"/>
    </source>
</evidence>
<dbReference type="Gene3D" id="3.20.70.20">
    <property type="match status" value="1"/>
</dbReference>
<evidence type="ECO:0000259" key="15">
    <source>
        <dbReference type="Pfam" id="PF12637"/>
    </source>
</evidence>
<evidence type="ECO:0000256" key="9">
    <source>
        <dbReference type="ARBA" id="ARBA00023285"/>
    </source>
</evidence>
<evidence type="ECO:0000256" key="11">
    <source>
        <dbReference type="ARBA" id="ARBA00033050"/>
    </source>
</evidence>
<comment type="function">
    <text evidence="10">Catalyzes the reduction of ribonucleotides to deoxyribonucleotides. May function to provide a pool of deoxyribonucleotide precursors for DNA repair during oxygen limitation and/or for immediate growth after restoration of oxygen.</text>
</comment>
<evidence type="ECO:0000256" key="7">
    <source>
        <dbReference type="ARBA" id="ARBA00022741"/>
    </source>
</evidence>
<comment type="cofactor">
    <cofactor evidence="1">
        <name>adenosylcob(III)alamin</name>
        <dbReference type="ChEBI" id="CHEBI:18408"/>
    </cofactor>
</comment>
<dbReference type="AlphaFoldDB" id="A0A5A7MLX7"/>
<gene>
    <name evidence="16" type="ORF">JCM17844_02910</name>
</gene>
<evidence type="ECO:0000256" key="10">
    <source>
        <dbReference type="ARBA" id="ARBA00025437"/>
    </source>
</evidence>
<dbReference type="Proteomes" id="UP000322084">
    <property type="component" value="Unassembled WGS sequence"/>
</dbReference>
<evidence type="ECO:0000256" key="4">
    <source>
        <dbReference type="ARBA" id="ARBA00014409"/>
    </source>
</evidence>
<dbReference type="SUPFAM" id="SSF51998">
    <property type="entry name" value="PFL-like glycyl radical enzymes"/>
    <property type="match status" value="1"/>
</dbReference>
<dbReference type="Pfam" id="PF12637">
    <property type="entry name" value="TSCPD"/>
    <property type="match status" value="1"/>
</dbReference>
<evidence type="ECO:0000313" key="17">
    <source>
        <dbReference type="Proteomes" id="UP000322084"/>
    </source>
</evidence>
<dbReference type="GO" id="GO:0031419">
    <property type="term" value="F:cobalamin binding"/>
    <property type="evidence" value="ECO:0007669"/>
    <property type="project" value="UniProtKB-KW"/>
</dbReference>
<comment type="catalytic activity">
    <reaction evidence="12">
        <text>a 2'-deoxyribonucleoside 5'-diphosphate + [thioredoxin]-disulfide + H2O = a ribonucleoside 5'-diphosphate + [thioredoxin]-dithiol</text>
        <dbReference type="Rhea" id="RHEA:23252"/>
        <dbReference type="Rhea" id="RHEA-COMP:10698"/>
        <dbReference type="Rhea" id="RHEA-COMP:10700"/>
        <dbReference type="ChEBI" id="CHEBI:15377"/>
        <dbReference type="ChEBI" id="CHEBI:29950"/>
        <dbReference type="ChEBI" id="CHEBI:50058"/>
        <dbReference type="ChEBI" id="CHEBI:57930"/>
        <dbReference type="ChEBI" id="CHEBI:73316"/>
        <dbReference type="EC" id="1.17.4.1"/>
    </reaction>
</comment>
<dbReference type="InterPro" id="IPR050862">
    <property type="entry name" value="RdRp_reductase_class-2"/>
</dbReference>
<dbReference type="InterPro" id="IPR024434">
    <property type="entry name" value="TSCPD_dom"/>
</dbReference>
<evidence type="ECO:0000256" key="1">
    <source>
        <dbReference type="ARBA" id="ARBA00001922"/>
    </source>
</evidence>
<comment type="caution">
    <text evidence="16">The sequence shown here is derived from an EMBL/GenBank/DDBJ whole genome shotgun (WGS) entry which is preliminary data.</text>
</comment>
<feature type="domain" description="TSCPD" evidence="15">
    <location>
        <begin position="249"/>
        <end position="353"/>
    </location>
</feature>
<dbReference type="PANTHER" id="PTHR43371:SF1">
    <property type="entry name" value="RIBONUCLEOSIDE-DIPHOSPHATE REDUCTASE"/>
    <property type="match status" value="1"/>
</dbReference>
<comment type="similarity">
    <text evidence="2">Belongs to the ribonucleoside diphosphate reductase class-2 family.</text>
</comment>
<sequence length="511" mass="55788">MGYAPQEVRDMIDYAVGHGTLDGAPHINHETLKSRNFAQAQIDALEEGLKSCFDIRFVFNRWTLGDEFCKDVLGFSDAQLEDISFDMLKELGFSRQAVEEANLYVCGAMTLEGAPHLRKEHLSVFDCANPCGRIGKRSLSWESHIRMMAVAQPFISGAISKTINMPNLASVEECKRAYELSWSLGLKANALYRDGSKLSQPLSGSLLSDEDIEDLADDSVAVGEKAQIVAERIVERIIEKEAPKSRKKLPQRRKGYTQKAIVGGHKVYLRTGEYDDGTVGEIFIDMHKEGAAFRSLMNNFAIAISIGLQYGVPLEEFVDAFTFTRFEPFGRVEGNDAIKMSTSILDYLFRELAVSYLGRNDLAHVEPDDMRHDTLGEGISEKLPQEGTEAASQASAALDKVLGLASNGYVRSNLYVLNTNKQKTSRTDAVESRATGTESAAPVASATDTVTITSTSTKTTASTQSATISRQAEARMKGYEGDSCGECGNFTLVRNGTCLKCNTCGGTSGCS</sequence>
<name>A0A5A7MLX7_9PROT</name>
<feature type="domain" description="Ribonucleotide reductase large subunit C-terminal" evidence="14">
    <location>
        <begin position="86"/>
        <end position="192"/>
    </location>
</feature>
<evidence type="ECO:0000259" key="14">
    <source>
        <dbReference type="Pfam" id="PF02867"/>
    </source>
</evidence>
<keyword evidence="6" id="KW-0237">DNA synthesis</keyword>
<evidence type="ECO:0000256" key="13">
    <source>
        <dbReference type="SAM" id="MobiDB-lite"/>
    </source>
</evidence>
<keyword evidence="5" id="KW-0846">Cobalamin</keyword>
<dbReference type="PANTHER" id="PTHR43371">
    <property type="entry name" value="VITAMIN B12-DEPENDENT RIBONUCLEOTIDE REDUCTASE"/>
    <property type="match status" value="1"/>
</dbReference>
<dbReference type="GO" id="GO:0071897">
    <property type="term" value="P:DNA biosynthetic process"/>
    <property type="evidence" value="ECO:0007669"/>
    <property type="project" value="UniProtKB-KW"/>
</dbReference>
<evidence type="ECO:0000256" key="2">
    <source>
        <dbReference type="ARBA" id="ARBA00007405"/>
    </source>
</evidence>
<evidence type="ECO:0000256" key="8">
    <source>
        <dbReference type="ARBA" id="ARBA00023002"/>
    </source>
</evidence>
<dbReference type="GO" id="GO:0004748">
    <property type="term" value="F:ribonucleoside-diphosphate reductase activity, thioredoxin disulfide as acceptor"/>
    <property type="evidence" value="ECO:0007669"/>
    <property type="project" value="UniProtKB-EC"/>
</dbReference>
<evidence type="ECO:0000256" key="6">
    <source>
        <dbReference type="ARBA" id="ARBA00022634"/>
    </source>
</evidence>
<keyword evidence="8" id="KW-0560">Oxidoreductase</keyword>
<dbReference type="Pfam" id="PF02867">
    <property type="entry name" value="Ribonuc_red_lgC"/>
    <property type="match status" value="1"/>
</dbReference>
<feature type="region of interest" description="Disordered" evidence="13">
    <location>
        <begin position="425"/>
        <end position="447"/>
    </location>
</feature>
<dbReference type="EMBL" id="BKCL01000001">
    <property type="protein sequence ID" value="GEQ96654.1"/>
    <property type="molecule type" value="Genomic_DNA"/>
</dbReference>
<keyword evidence="9" id="KW-0170">Cobalt</keyword>